<dbReference type="PANTHER" id="PTHR35093">
    <property type="entry name" value="OUTER MEMBRANE PROTEIN NMB0088-RELATED"/>
    <property type="match status" value="1"/>
</dbReference>
<keyword evidence="6" id="KW-0472">Membrane</keyword>
<keyword evidence="5 8" id="KW-0732">Signal</keyword>
<evidence type="ECO:0000313" key="9">
    <source>
        <dbReference type="EMBL" id="MBB3061828.1"/>
    </source>
</evidence>
<dbReference type="RefSeq" id="WP_183460564.1">
    <property type="nucleotide sequence ID" value="NZ_JACHWZ010000011.1"/>
</dbReference>
<name>A0A7W4Z9H0_9GAMM</name>
<proteinExistence type="inferred from homology"/>
<feature type="signal peptide" evidence="8">
    <location>
        <begin position="1"/>
        <end position="24"/>
    </location>
</feature>
<evidence type="ECO:0000256" key="7">
    <source>
        <dbReference type="ARBA" id="ARBA00023237"/>
    </source>
</evidence>
<protein>
    <submittedName>
        <fullName evidence="9">Long-chain fatty acid transport protein</fullName>
    </submittedName>
</protein>
<keyword evidence="10" id="KW-1185">Reference proteome</keyword>
<sequence length="457" mass="50067">MNKIILRRAILAAAISTASSGTMAAGFFLNETSTSGLGRAFAAENTIGDNAAILARNPAGSALFDTITISGGVTYVNPEIDAEGDISYFVDTPFGVVEVGPFHEEDNDYASSAFVPNAYLAVPIDDCWSFGLAMYTNYGLETDFDSDSLVLNIADKTELLTVNIAPSVAYNYQDIFSIGLAVNFLYADAELKTRVPDDFPLDAVLPFPLSGAQILKLEGDDWDVSWSIGALWNITPSTRLGLSYHADFDPKLDGDVSSDLLPSPLAPFDDVDGNLTLDLPDYWELGLYHKFNQNWGIALGATYTDWDDFQRLEAFLPGQGAPFNPLPLKEENFESGWRFSIGGEYYPCEEVTWRIGYAYDEGAARDGLNPTEETANALGLPITWRTLSIPDTDRHWVTFGGTYEFDQHLSVDGGLAYLWGDDERIQEFTAAPVPTYYNGGTTNIAAWLAGVSLNYRF</sequence>
<evidence type="ECO:0000256" key="4">
    <source>
        <dbReference type="ARBA" id="ARBA00022692"/>
    </source>
</evidence>
<keyword evidence="4" id="KW-0812">Transmembrane</keyword>
<dbReference type="AlphaFoldDB" id="A0A7W4Z9H0"/>
<dbReference type="Pfam" id="PF03349">
    <property type="entry name" value="Toluene_X"/>
    <property type="match status" value="1"/>
</dbReference>
<dbReference type="Gene3D" id="2.40.160.60">
    <property type="entry name" value="Outer membrane protein transport protein (OMPP1/FadL/TodX)"/>
    <property type="match status" value="1"/>
</dbReference>
<dbReference type="EMBL" id="JACHWZ010000011">
    <property type="protein sequence ID" value="MBB3061828.1"/>
    <property type="molecule type" value="Genomic_DNA"/>
</dbReference>
<organism evidence="9 10">
    <name type="scientific">Microbulbifer rhizosphaerae</name>
    <dbReference type="NCBI Taxonomy" id="1562603"/>
    <lineage>
        <taxon>Bacteria</taxon>
        <taxon>Pseudomonadati</taxon>
        <taxon>Pseudomonadota</taxon>
        <taxon>Gammaproteobacteria</taxon>
        <taxon>Cellvibrionales</taxon>
        <taxon>Microbulbiferaceae</taxon>
        <taxon>Microbulbifer</taxon>
    </lineage>
</organism>
<evidence type="ECO:0000256" key="6">
    <source>
        <dbReference type="ARBA" id="ARBA00023136"/>
    </source>
</evidence>
<dbReference type="GO" id="GO:0015483">
    <property type="term" value="F:long-chain fatty acid transporting porin activity"/>
    <property type="evidence" value="ECO:0007669"/>
    <property type="project" value="TreeGrafter"/>
</dbReference>
<dbReference type="Proteomes" id="UP000535937">
    <property type="component" value="Unassembled WGS sequence"/>
</dbReference>
<comment type="subcellular location">
    <subcellularLocation>
        <location evidence="1">Cell outer membrane</location>
        <topology evidence="1">Multi-pass membrane protein</topology>
    </subcellularLocation>
</comment>
<evidence type="ECO:0000313" key="10">
    <source>
        <dbReference type="Proteomes" id="UP000535937"/>
    </source>
</evidence>
<evidence type="ECO:0000256" key="3">
    <source>
        <dbReference type="ARBA" id="ARBA00022452"/>
    </source>
</evidence>
<evidence type="ECO:0000256" key="8">
    <source>
        <dbReference type="SAM" id="SignalP"/>
    </source>
</evidence>
<comment type="similarity">
    <text evidence="2">Belongs to the OmpP1/FadL family.</text>
</comment>
<dbReference type="SUPFAM" id="SSF56935">
    <property type="entry name" value="Porins"/>
    <property type="match status" value="1"/>
</dbReference>
<evidence type="ECO:0000256" key="2">
    <source>
        <dbReference type="ARBA" id="ARBA00008163"/>
    </source>
</evidence>
<feature type="chain" id="PRO_5031338345" evidence="8">
    <location>
        <begin position="25"/>
        <end position="457"/>
    </location>
</feature>
<dbReference type="PANTHER" id="PTHR35093:SF3">
    <property type="entry name" value="LONG-CHAIN FATTY ACID TRANSPORT PROTEIN"/>
    <property type="match status" value="1"/>
</dbReference>
<evidence type="ECO:0000256" key="5">
    <source>
        <dbReference type="ARBA" id="ARBA00022729"/>
    </source>
</evidence>
<keyword evidence="3" id="KW-1134">Transmembrane beta strand</keyword>
<dbReference type="GO" id="GO:0009279">
    <property type="term" value="C:cell outer membrane"/>
    <property type="evidence" value="ECO:0007669"/>
    <property type="project" value="UniProtKB-SubCell"/>
</dbReference>
<accession>A0A7W4Z9H0</accession>
<comment type="caution">
    <text evidence="9">The sequence shown here is derived from an EMBL/GenBank/DDBJ whole genome shotgun (WGS) entry which is preliminary data.</text>
</comment>
<gene>
    <name evidence="9" type="ORF">FHS09_002668</name>
</gene>
<keyword evidence="7" id="KW-0998">Cell outer membrane</keyword>
<reference evidence="9 10" key="1">
    <citation type="submission" date="2020-08" db="EMBL/GenBank/DDBJ databases">
        <title>Genomic Encyclopedia of Type Strains, Phase III (KMG-III): the genomes of soil and plant-associated and newly described type strains.</title>
        <authorList>
            <person name="Whitman W."/>
        </authorList>
    </citation>
    <scope>NUCLEOTIDE SEQUENCE [LARGE SCALE GENOMIC DNA]</scope>
    <source>
        <strain evidence="9 10">CECT 8799</strain>
    </source>
</reference>
<evidence type="ECO:0000256" key="1">
    <source>
        <dbReference type="ARBA" id="ARBA00004571"/>
    </source>
</evidence>
<dbReference type="InterPro" id="IPR005017">
    <property type="entry name" value="OMPP1/FadL/TodX"/>
</dbReference>